<dbReference type="NCBIfam" id="NF002325">
    <property type="entry name" value="PRK01278.1"/>
    <property type="match status" value="1"/>
</dbReference>
<dbReference type="HAMAP" id="MF_01107">
    <property type="entry name" value="ArgD_aminotrans_3"/>
    <property type="match status" value="1"/>
</dbReference>
<evidence type="ECO:0000256" key="1">
    <source>
        <dbReference type="ARBA" id="ARBA00001933"/>
    </source>
</evidence>
<evidence type="ECO:0000256" key="3">
    <source>
        <dbReference type="ARBA" id="ARBA00022576"/>
    </source>
</evidence>
<gene>
    <name evidence="8" type="primary">argD_6</name>
    <name evidence="8" type="ORF">SDC9_13878</name>
</gene>
<dbReference type="EC" id="2.6.1.11" evidence="8"/>
<dbReference type="PIRSF" id="PIRSF000521">
    <property type="entry name" value="Transaminase_4ab_Lys_Orn"/>
    <property type="match status" value="1"/>
</dbReference>
<dbReference type="NCBIfam" id="TIGR00707">
    <property type="entry name" value="argD"/>
    <property type="match status" value="1"/>
</dbReference>
<dbReference type="NCBIfam" id="NF002874">
    <property type="entry name" value="PRK03244.1"/>
    <property type="match status" value="1"/>
</dbReference>
<evidence type="ECO:0000256" key="7">
    <source>
        <dbReference type="ARBA" id="ARBA00029440"/>
    </source>
</evidence>
<dbReference type="SUPFAM" id="SSF53383">
    <property type="entry name" value="PLP-dependent transferases"/>
    <property type="match status" value="1"/>
</dbReference>
<dbReference type="InterPro" id="IPR015424">
    <property type="entry name" value="PyrdxlP-dep_Trfase"/>
</dbReference>
<dbReference type="EMBL" id="VSSQ01000040">
    <property type="protein sequence ID" value="MPL68165.1"/>
    <property type="molecule type" value="Genomic_DNA"/>
</dbReference>
<dbReference type="AlphaFoldDB" id="A0A644TMH5"/>
<proteinExistence type="inferred from homology"/>
<keyword evidence="6" id="KW-0663">Pyridoxal phosphate</keyword>
<keyword evidence="3 8" id="KW-0032">Aminotransferase</keyword>
<dbReference type="Gene3D" id="3.40.640.10">
    <property type="entry name" value="Type I PLP-dependent aspartate aminotransferase-like (Major domain)"/>
    <property type="match status" value="1"/>
</dbReference>
<dbReference type="CDD" id="cd00610">
    <property type="entry name" value="OAT_like"/>
    <property type="match status" value="1"/>
</dbReference>
<keyword evidence="4" id="KW-0028">Amino-acid biosynthesis</keyword>
<comment type="subcellular location">
    <subcellularLocation>
        <location evidence="2">Mitochondrion</location>
    </subcellularLocation>
</comment>
<dbReference type="GO" id="GO:0003992">
    <property type="term" value="F:N2-acetyl-L-ornithine:2-oxoglutarate 5-aminotransferase activity"/>
    <property type="evidence" value="ECO:0007669"/>
    <property type="project" value="UniProtKB-EC"/>
</dbReference>
<comment type="caution">
    <text evidence="8">The sequence shown here is derived from an EMBL/GenBank/DDBJ whole genome shotgun (WGS) entry which is preliminary data.</text>
</comment>
<dbReference type="InterPro" id="IPR049704">
    <property type="entry name" value="Aminotrans_3_PPA_site"/>
</dbReference>
<evidence type="ECO:0000256" key="4">
    <source>
        <dbReference type="ARBA" id="ARBA00022605"/>
    </source>
</evidence>
<dbReference type="Pfam" id="PF00202">
    <property type="entry name" value="Aminotran_3"/>
    <property type="match status" value="1"/>
</dbReference>
<dbReference type="PROSITE" id="PS00600">
    <property type="entry name" value="AA_TRANSFER_CLASS_3"/>
    <property type="match status" value="1"/>
</dbReference>
<dbReference type="GO" id="GO:0006526">
    <property type="term" value="P:L-arginine biosynthetic process"/>
    <property type="evidence" value="ECO:0007669"/>
    <property type="project" value="UniProtKB-ARBA"/>
</dbReference>
<evidence type="ECO:0000313" key="8">
    <source>
        <dbReference type="EMBL" id="MPL68165.1"/>
    </source>
</evidence>
<dbReference type="InterPro" id="IPR004636">
    <property type="entry name" value="AcOrn/SuccOrn_fam"/>
</dbReference>
<dbReference type="InterPro" id="IPR015421">
    <property type="entry name" value="PyrdxlP-dep_Trfase_major"/>
</dbReference>
<evidence type="ECO:0000256" key="6">
    <source>
        <dbReference type="ARBA" id="ARBA00022898"/>
    </source>
</evidence>
<evidence type="ECO:0000256" key="2">
    <source>
        <dbReference type="ARBA" id="ARBA00004173"/>
    </source>
</evidence>
<dbReference type="PANTHER" id="PTHR11986:SF79">
    <property type="entry name" value="ACETYLORNITHINE AMINOTRANSFERASE, MITOCHONDRIAL"/>
    <property type="match status" value="1"/>
</dbReference>
<dbReference type="PANTHER" id="PTHR11986">
    <property type="entry name" value="AMINOTRANSFERASE CLASS III"/>
    <property type="match status" value="1"/>
</dbReference>
<protein>
    <submittedName>
        <fullName evidence="8">Acetylornithine aminotransferase</fullName>
        <ecNumber evidence="8">2.6.1.11</ecNumber>
    </submittedName>
</protein>
<sequence length="396" mass="42826">MNKQQIMELDRQHYMPVFARYPIVLHHGEGPYVYDDEGKKYLDFLAGIAVNVLGHAHPKLVEAIAQQAGKIIHCSNLYYTEEQALLVKALVDISGLDKVFLANSGAEANEGAIKLARKYGKTKHQDKLEIITAEHGFHGRTLATLTATAQPKYQKGYEPLPAGFKYVDYNDFEALNAAITPNTCAIMLEPIQGEGGINIPDAGYLEKVRQLCDQNDILLIFDEIQTGMGRTGKMFAYQHFGIKPDIATMAKGLGGGVPIGAFLASAKVADTFAAGDHGSTFGGNPLACAAANAVLNVMQDEHLPANAAAMGTYMLEKLGLLQKKYPALISQVRGMGLMIGISLTQPGRDIVEKCLENGVIINCTAGNVLRLVPPLNISKDHVDEVVKVIDEVLAIL</sequence>
<dbReference type="GO" id="GO:0042802">
    <property type="term" value="F:identical protein binding"/>
    <property type="evidence" value="ECO:0007669"/>
    <property type="project" value="TreeGrafter"/>
</dbReference>
<accession>A0A644TMH5</accession>
<dbReference type="InterPro" id="IPR015422">
    <property type="entry name" value="PyrdxlP-dep_Trfase_small"/>
</dbReference>
<evidence type="ECO:0000256" key="5">
    <source>
        <dbReference type="ARBA" id="ARBA00022679"/>
    </source>
</evidence>
<dbReference type="FunFam" id="3.40.640.10:FF:000004">
    <property type="entry name" value="Acetylornithine aminotransferase"/>
    <property type="match status" value="1"/>
</dbReference>
<reference evidence="8" key="1">
    <citation type="submission" date="2019-08" db="EMBL/GenBank/DDBJ databases">
        <authorList>
            <person name="Kucharzyk K."/>
            <person name="Murdoch R.W."/>
            <person name="Higgins S."/>
            <person name="Loffler F."/>
        </authorList>
    </citation>
    <scope>NUCLEOTIDE SEQUENCE</scope>
</reference>
<organism evidence="8">
    <name type="scientific">bioreactor metagenome</name>
    <dbReference type="NCBI Taxonomy" id="1076179"/>
    <lineage>
        <taxon>unclassified sequences</taxon>
        <taxon>metagenomes</taxon>
        <taxon>ecological metagenomes</taxon>
    </lineage>
</organism>
<dbReference type="InterPro" id="IPR005814">
    <property type="entry name" value="Aminotrans_3"/>
</dbReference>
<dbReference type="GO" id="GO:0005739">
    <property type="term" value="C:mitochondrion"/>
    <property type="evidence" value="ECO:0007669"/>
    <property type="project" value="UniProtKB-SubCell"/>
</dbReference>
<comment type="cofactor">
    <cofactor evidence="1">
        <name>pyridoxal 5'-phosphate</name>
        <dbReference type="ChEBI" id="CHEBI:597326"/>
    </cofactor>
</comment>
<dbReference type="GO" id="GO:0030170">
    <property type="term" value="F:pyridoxal phosphate binding"/>
    <property type="evidence" value="ECO:0007669"/>
    <property type="project" value="InterPro"/>
</dbReference>
<dbReference type="Gene3D" id="3.90.1150.10">
    <property type="entry name" value="Aspartate Aminotransferase, domain 1"/>
    <property type="match status" value="1"/>
</dbReference>
<name>A0A644TMH5_9ZZZZ</name>
<dbReference type="InterPro" id="IPR050103">
    <property type="entry name" value="Class-III_PLP-dep_AT"/>
</dbReference>
<comment type="pathway">
    <text evidence="7">Amino-acid biosynthesis.</text>
</comment>
<keyword evidence="5 8" id="KW-0808">Transferase</keyword>